<dbReference type="NCBIfam" id="TIGR00824">
    <property type="entry name" value="EIIA-man"/>
    <property type="match status" value="1"/>
</dbReference>
<comment type="caution">
    <text evidence="10">The sequence shown here is derived from an EMBL/GenBank/DDBJ whole genome shotgun (WGS) entry which is preliminary data.</text>
</comment>
<keyword evidence="5" id="KW-0762">Sugar transport</keyword>
<keyword evidence="7" id="KW-0598">Phosphotransferase system</keyword>
<dbReference type="InterPro" id="IPR004701">
    <property type="entry name" value="PTS_EIIA_man-typ"/>
</dbReference>
<dbReference type="Gene3D" id="3.40.50.510">
    <property type="entry name" value="Phosphotransferase system, mannose-type IIA component"/>
    <property type="match status" value="1"/>
</dbReference>
<gene>
    <name evidence="10" type="ORF">H8S20_19475</name>
</gene>
<dbReference type="Pfam" id="PF03610">
    <property type="entry name" value="EIIA-man"/>
    <property type="match status" value="1"/>
</dbReference>
<keyword evidence="6" id="KW-0808">Transferase</keyword>
<protein>
    <submittedName>
        <fullName evidence="10">PTS mannose transporter subunit IID</fullName>
    </submittedName>
</protein>
<comment type="subcellular location">
    <subcellularLocation>
        <location evidence="1">Cytoplasm</location>
    </subcellularLocation>
</comment>
<dbReference type="EMBL" id="JACOOO010000047">
    <property type="protein sequence ID" value="MBC5631010.1"/>
    <property type="molecule type" value="Genomic_DNA"/>
</dbReference>
<sequence length="141" mass="15523">MISLIIGTHGSFSKELINSAELIYGKLENVNYITFLPGEGQNDLINKYKDIVNKLDQDPKILFLVDLFGGSPFNAASILVFDNVNMDVVTGVNLPMLLEVYSNLENSTLNELVEIAINSAQKSVCSLKKSIELNKGDDDLL</sequence>
<dbReference type="PANTHER" id="PTHR33799">
    <property type="entry name" value="PTS PERMEASE-RELATED-RELATED"/>
    <property type="match status" value="1"/>
</dbReference>
<evidence type="ECO:0000256" key="1">
    <source>
        <dbReference type="ARBA" id="ARBA00004496"/>
    </source>
</evidence>
<evidence type="ECO:0000256" key="5">
    <source>
        <dbReference type="ARBA" id="ARBA00022597"/>
    </source>
</evidence>
<name>A0ABR7DIT9_9CLOT</name>
<dbReference type="InterPro" id="IPR051471">
    <property type="entry name" value="Bacterial_PTS_sugar_comp"/>
</dbReference>
<evidence type="ECO:0000259" key="9">
    <source>
        <dbReference type="PROSITE" id="PS51096"/>
    </source>
</evidence>
<keyword evidence="3" id="KW-0963">Cytoplasm</keyword>
<dbReference type="InterPro" id="IPR033887">
    <property type="entry name" value="PTS_IIA_man"/>
</dbReference>
<reference evidence="10 11" key="1">
    <citation type="submission" date="2020-08" db="EMBL/GenBank/DDBJ databases">
        <title>Genome public.</title>
        <authorList>
            <person name="Liu C."/>
            <person name="Sun Q."/>
        </authorList>
    </citation>
    <scope>NUCLEOTIDE SEQUENCE [LARGE SCALE GENOMIC DNA]</scope>
    <source>
        <strain evidence="10 11">NSJ-6</strain>
    </source>
</reference>
<dbReference type="PROSITE" id="PS51096">
    <property type="entry name" value="PTS_EIIA_TYPE_4"/>
    <property type="match status" value="1"/>
</dbReference>
<proteinExistence type="predicted"/>
<organism evidence="10 11">
    <name type="scientific">Clostridium hominis</name>
    <dbReference type="NCBI Taxonomy" id="2763036"/>
    <lineage>
        <taxon>Bacteria</taxon>
        <taxon>Bacillati</taxon>
        <taxon>Bacillota</taxon>
        <taxon>Clostridia</taxon>
        <taxon>Eubacteriales</taxon>
        <taxon>Clostridiaceae</taxon>
        <taxon>Clostridium</taxon>
    </lineage>
</organism>
<evidence type="ECO:0000256" key="8">
    <source>
        <dbReference type="ARBA" id="ARBA00022777"/>
    </source>
</evidence>
<dbReference type="RefSeq" id="WP_186861122.1">
    <property type="nucleotide sequence ID" value="NZ_JACOOO010000047.1"/>
</dbReference>
<dbReference type="InterPro" id="IPR036662">
    <property type="entry name" value="PTS_EIIA_man-typ_sf"/>
</dbReference>
<keyword evidence="11" id="KW-1185">Reference proteome</keyword>
<keyword evidence="8" id="KW-0418">Kinase</keyword>
<evidence type="ECO:0000256" key="2">
    <source>
        <dbReference type="ARBA" id="ARBA00022448"/>
    </source>
</evidence>
<keyword evidence="4" id="KW-0597">Phosphoprotein</keyword>
<evidence type="ECO:0000256" key="3">
    <source>
        <dbReference type="ARBA" id="ARBA00022490"/>
    </source>
</evidence>
<dbReference type="InterPro" id="IPR013789">
    <property type="entry name" value="PTS_EIIA_man"/>
</dbReference>
<feature type="domain" description="PTS EIIA type-4" evidence="9">
    <location>
        <begin position="1"/>
        <end position="124"/>
    </location>
</feature>
<keyword evidence="2" id="KW-0813">Transport</keyword>
<evidence type="ECO:0000256" key="7">
    <source>
        <dbReference type="ARBA" id="ARBA00022683"/>
    </source>
</evidence>
<evidence type="ECO:0000313" key="11">
    <source>
        <dbReference type="Proteomes" id="UP000596929"/>
    </source>
</evidence>
<dbReference type="CDD" id="cd00006">
    <property type="entry name" value="PTS_IIA_man"/>
    <property type="match status" value="1"/>
</dbReference>
<dbReference type="SUPFAM" id="SSF53062">
    <property type="entry name" value="PTS system fructose IIA component-like"/>
    <property type="match status" value="1"/>
</dbReference>
<dbReference type="Proteomes" id="UP000596929">
    <property type="component" value="Unassembled WGS sequence"/>
</dbReference>
<evidence type="ECO:0000313" key="10">
    <source>
        <dbReference type="EMBL" id="MBC5631010.1"/>
    </source>
</evidence>
<accession>A0ABR7DIT9</accession>
<evidence type="ECO:0000256" key="6">
    <source>
        <dbReference type="ARBA" id="ARBA00022679"/>
    </source>
</evidence>
<dbReference type="PANTHER" id="PTHR33799:SF1">
    <property type="entry name" value="PTS SYSTEM MANNOSE-SPECIFIC EIIAB COMPONENT-RELATED"/>
    <property type="match status" value="1"/>
</dbReference>
<evidence type="ECO:0000256" key="4">
    <source>
        <dbReference type="ARBA" id="ARBA00022553"/>
    </source>
</evidence>